<organism evidence="1 2">
    <name type="scientific">Ceratodon purpureus</name>
    <name type="common">Fire moss</name>
    <name type="synonym">Dicranum purpureum</name>
    <dbReference type="NCBI Taxonomy" id="3225"/>
    <lineage>
        <taxon>Eukaryota</taxon>
        <taxon>Viridiplantae</taxon>
        <taxon>Streptophyta</taxon>
        <taxon>Embryophyta</taxon>
        <taxon>Bryophyta</taxon>
        <taxon>Bryophytina</taxon>
        <taxon>Bryopsida</taxon>
        <taxon>Dicranidae</taxon>
        <taxon>Pseudoditrichales</taxon>
        <taxon>Ditrichaceae</taxon>
        <taxon>Ceratodon</taxon>
    </lineage>
</organism>
<dbReference type="EMBL" id="CM026425">
    <property type="protein sequence ID" value="KAG0578048.1"/>
    <property type="molecule type" value="Genomic_DNA"/>
</dbReference>
<gene>
    <name evidence="1" type="ORF">KC19_5G201100</name>
</gene>
<reference evidence="1" key="1">
    <citation type="submission" date="2020-06" db="EMBL/GenBank/DDBJ databases">
        <title>WGS assembly of Ceratodon purpureus strain R40.</title>
        <authorList>
            <person name="Carey S.B."/>
            <person name="Jenkins J."/>
            <person name="Shu S."/>
            <person name="Lovell J.T."/>
            <person name="Sreedasyam A."/>
            <person name="Maumus F."/>
            <person name="Tiley G.P."/>
            <person name="Fernandez-Pozo N."/>
            <person name="Barry K."/>
            <person name="Chen C."/>
            <person name="Wang M."/>
            <person name="Lipzen A."/>
            <person name="Daum C."/>
            <person name="Saski C.A."/>
            <person name="Payton A.C."/>
            <person name="Mcbreen J.C."/>
            <person name="Conrad R.E."/>
            <person name="Kollar L.M."/>
            <person name="Olsson S."/>
            <person name="Huttunen S."/>
            <person name="Landis J.B."/>
            <person name="Wickett N.J."/>
            <person name="Johnson M.G."/>
            <person name="Rensing S.A."/>
            <person name="Grimwood J."/>
            <person name="Schmutz J."/>
            <person name="Mcdaniel S.F."/>
        </authorList>
    </citation>
    <scope>NUCLEOTIDE SEQUENCE</scope>
    <source>
        <strain evidence="1">R40</strain>
    </source>
</reference>
<sequence>MLDTRSNANETTRCCIGWRSCTFALLPTILSAALDIEGRNLDNSSISSFIS</sequence>
<dbReference type="Proteomes" id="UP000822688">
    <property type="component" value="Chromosome 5"/>
</dbReference>
<evidence type="ECO:0000313" key="2">
    <source>
        <dbReference type="Proteomes" id="UP000822688"/>
    </source>
</evidence>
<protein>
    <submittedName>
        <fullName evidence="1">Uncharacterized protein</fullName>
    </submittedName>
</protein>
<comment type="caution">
    <text evidence="1">The sequence shown here is derived from an EMBL/GenBank/DDBJ whole genome shotgun (WGS) entry which is preliminary data.</text>
</comment>
<evidence type="ECO:0000313" key="1">
    <source>
        <dbReference type="EMBL" id="KAG0578048.1"/>
    </source>
</evidence>
<accession>A0A8T0I6A2</accession>
<proteinExistence type="predicted"/>
<name>A0A8T0I6A2_CERPU</name>
<keyword evidence="2" id="KW-1185">Reference proteome</keyword>
<dbReference type="AlphaFoldDB" id="A0A8T0I6A2"/>